<dbReference type="EMBL" id="JAMYPJ010000075">
    <property type="protein sequence ID" value="MER8937415.1"/>
    <property type="molecule type" value="Genomic_DNA"/>
</dbReference>
<feature type="region of interest" description="Disordered" evidence="1">
    <location>
        <begin position="53"/>
        <end position="89"/>
    </location>
</feature>
<comment type="caution">
    <text evidence="2">The sequence shown here is derived from an EMBL/GenBank/DDBJ whole genome shotgun (WGS) entry which is preliminary data.</text>
</comment>
<evidence type="ECO:0000313" key="3">
    <source>
        <dbReference type="Proteomes" id="UP001464387"/>
    </source>
</evidence>
<reference evidence="2 3" key="1">
    <citation type="journal article" date="2024" name="Proc. Natl. Acad. Sci. U.S.A.">
        <title>The evolutionary genomics of adaptation to stress in wild rhizobium bacteria.</title>
        <authorList>
            <person name="Kehlet-Delgado H."/>
            <person name="Montoya A.P."/>
            <person name="Jensen K.T."/>
            <person name="Wendlandt C.E."/>
            <person name="Dexheimer C."/>
            <person name="Roberts M."/>
            <person name="Torres Martinez L."/>
            <person name="Friesen M.L."/>
            <person name="Griffitts J.S."/>
            <person name="Porter S.S."/>
        </authorList>
    </citation>
    <scope>NUCLEOTIDE SEQUENCE [LARGE SCALE GENOMIC DNA]</scope>
    <source>
        <strain evidence="2 3">M0729</strain>
    </source>
</reference>
<sequence length="89" mass="9510">MTKLSKLDPPSPASCTAAKTSRKSGISIRAPIVGKRWTSGICANAATYEYSLADPSDPTHSSEFMLSELGPPIPGNRREGDPADEQEDF</sequence>
<organism evidence="2 3">
    <name type="scientific">Mesorhizobium opportunistum</name>
    <dbReference type="NCBI Taxonomy" id="593909"/>
    <lineage>
        <taxon>Bacteria</taxon>
        <taxon>Pseudomonadati</taxon>
        <taxon>Pseudomonadota</taxon>
        <taxon>Alphaproteobacteria</taxon>
        <taxon>Hyphomicrobiales</taxon>
        <taxon>Phyllobacteriaceae</taxon>
        <taxon>Mesorhizobium</taxon>
    </lineage>
</organism>
<accession>A0ABV1YQH2</accession>
<name>A0ABV1YQH2_9HYPH</name>
<keyword evidence="3" id="KW-1185">Reference proteome</keyword>
<feature type="region of interest" description="Disordered" evidence="1">
    <location>
        <begin position="1"/>
        <end position="24"/>
    </location>
</feature>
<evidence type="ECO:0000313" key="2">
    <source>
        <dbReference type="EMBL" id="MER8937415.1"/>
    </source>
</evidence>
<evidence type="ECO:0000256" key="1">
    <source>
        <dbReference type="SAM" id="MobiDB-lite"/>
    </source>
</evidence>
<gene>
    <name evidence="2" type="ORF">NKI33_31220</name>
</gene>
<dbReference type="RefSeq" id="WP_287274465.1">
    <property type="nucleotide sequence ID" value="NZ_JAMYMT010000053.1"/>
</dbReference>
<protein>
    <submittedName>
        <fullName evidence="2">Uncharacterized protein</fullName>
    </submittedName>
</protein>
<proteinExistence type="predicted"/>
<dbReference type="Proteomes" id="UP001464387">
    <property type="component" value="Unassembled WGS sequence"/>
</dbReference>